<feature type="transmembrane region" description="Helical" evidence="1">
    <location>
        <begin position="643"/>
        <end position="662"/>
    </location>
</feature>
<sequence length="665" mass="74783">MHTLPVFIIFESPSLLFGLFAILIPIFIHLFNLRRVKKIEFSNTALLRKVKEETSSKRRPVEILILISRIFAISCLVLAFARPIYKSEQNELSFQDEVLLYLDNSQSLSVKGDGDQIGFDKAYNLAQGIVNAYPEGTVFRFIENGYSNSVTTEFTKASLTDNLTEVEQIGVGRSFEEIIQRKNGQGLEGDVYLISDFQEQDGLNSLPVDSLSQYFLVPISGTDYSNISIDTAFLKNTFLSGNVTNVLSVRFKRNDKSTNNISSKLYFDDQLSGTAEIDFGETLFAEHDFEIPTNEANLEKIRLTIDDPGLSFDNDFYLTINQLDKVRVIELYDSQSPSYLSSLFEDNELFQFNRLNTNALDNEAIASADFILINELNNYSNQLQTAISGALNDGKTVVIVPAKNARSESFTGLGVNTIMDTKELIALDVPDYENPFFEGVFEENSPSLDMPSALTTFRLMNEELAYLTFRNGRSFLSKVVSEGNLFFFASSFETGQTTFTNHAIFVPVMYKLALGSKVSLTNLYYYTDSETIFFPIDRPDNSQVYSLRKNDELIIPDQRQEEGRLIMEIPKDLIETGHYELVLDDTPVGLLSFNLPKQESDVKPIAFDALEDLTSSNNISILNSASSASIESDLTASINGLPLWKYALLAGLLFLFVEIILIRYL</sequence>
<keyword evidence="4" id="KW-1185">Reference proteome</keyword>
<keyword evidence="1" id="KW-0812">Transmembrane</keyword>
<evidence type="ECO:0000256" key="1">
    <source>
        <dbReference type="SAM" id="Phobius"/>
    </source>
</evidence>
<feature type="transmembrane region" description="Helical" evidence="1">
    <location>
        <begin position="6"/>
        <end position="31"/>
    </location>
</feature>
<keyword evidence="1" id="KW-1133">Transmembrane helix</keyword>
<evidence type="ECO:0000259" key="2">
    <source>
        <dbReference type="Pfam" id="PF07584"/>
    </source>
</evidence>
<name>A0A1E5SK63_9BACT</name>
<dbReference type="OrthoDB" id="9810200at2"/>
<dbReference type="RefSeq" id="WP_069834907.1">
    <property type="nucleotide sequence ID" value="NZ_MDGQ01000005.1"/>
</dbReference>
<comment type="caution">
    <text evidence="3">The sequence shown here is derived from an EMBL/GenBank/DDBJ whole genome shotgun (WGS) entry which is preliminary data.</text>
</comment>
<evidence type="ECO:0000313" key="4">
    <source>
        <dbReference type="Proteomes" id="UP000095552"/>
    </source>
</evidence>
<gene>
    <name evidence="3" type="ORF">BFP71_07615</name>
</gene>
<feature type="domain" description="Aerotolerance regulator N-terminal" evidence="2">
    <location>
        <begin position="9"/>
        <end position="83"/>
    </location>
</feature>
<feature type="transmembrane region" description="Helical" evidence="1">
    <location>
        <begin position="63"/>
        <end position="85"/>
    </location>
</feature>
<dbReference type="Proteomes" id="UP000095552">
    <property type="component" value="Unassembled WGS sequence"/>
</dbReference>
<dbReference type="NCBIfam" id="TIGR02226">
    <property type="entry name" value="two_anch"/>
    <property type="match status" value="1"/>
</dbReference>
<dbReference type="EMBL" id="MDGQ01000005">
    <property type="protein sequence ID" value="OEJ99446.1"/>
    <property type="molecule type" value="Genomic_DNA"/>
</dbReference>
<dbReference type="Pfam" id="PF07584">
    <property type="entry name" value="BatA"/>
    <property type="match status" value="1"/>
</dbReference>
<evidence type="ECO:0000313" key="3">
    <source>
        <dbReference type="EMBL" id="OEJ99446.1"/>
    </source>
</evidence>
<dbReference type="InterPro" id="IPR024163">
    <property type="entry name" value="Aerotolerance_reg_N"/>
</dbReference>
<organism evidence="3 4">
    <name type="scientific">Roseivirga misakiensis</name>
    <dbReference type="NCBI Taxonomy" id="1563681"/>
    <lineage>
        <taxon>Bacteria</taxon>
        <taxon>Pseudomonadati</taxon>
        <taxon>Bacteroidota</taxon>
        <taxon>Cytophagia</taxon>
        <taxon>Cytophagales</taxon>
        <taxon>Roseivirgaceae</taxon>
        <taxon>Roseivirga</taxon>
    </lineage>
</organism>
<proteinExistence type="predicted"/>
<dbReference type="PANTHER" id="PTHR37464:SF1">
    <property type="entry name" value="BLL2463 PROTEIN"/>
    <property type="match status" value="1"/>
</dbReference>
<dbReference type="AlphaFoldDB" id="A0A1E5SK63"/>
<dbReference type="InterPro" id="IPR011933">
    <property type="entry name" value="Double_TM_dom"/>
</dbReference>
<keyword evidence="1" id="KW-0472">Membrane</keyword>
<dbReference type="STRING" id="1563681.BFP71_07615"/>
<accession>A0A1E5SK63</accession>
<dbReference type="PANTHER" id="PTHR37464">
    <property type="entry name" value="BLL2463 PROTEIN"/>
    <property type="match status" value="1"/>
</dbReference>
<protein>
    <recommendedName>
        <fullName evidence="2">Aerotolerance regulator N-terminal domain-containing protein</fullName>
    </recommendedName>
</protein>
<reference evidence="3 4" key="1">
    <citation type="submission" date="2016-08" db="EMBL/GenBank/DDBJ databases">
        <title>Draft genome of Fabibacter sp. strain SK-8.</title>
        <authorList>
            <person name="Wong S.-K."/>
            <person name="Hamasaki K."/>
            <person name="Yoshizawa S."/>
        </authorList>
    </citation>
    <scope>NUCLEOTIDE SEQUENCE [LARGE SCALE GENOMIC DNA]</scope>
    <source>
        <strain evidence="3 4">SK-8</strain>
    </source>
</reference>